<reference evidence="1 2" key="1">
    <citation type="submission" date="2020-05" db="EMBL/GenBank/DDBJ databases">
        <title>Bremerella alba sp. nov., a novel planctomycete isolated from the surface of the macroalga Fucus spiralis.</title>
        <authorList>
            <person name="Godinho O."/>
            <person name="Botelho R."/>
            <person name="Albuquerque L."/>
            <person name="Wiegand S."/>
            <person name="Da Costa M.S."/>
            <person name="Lobo-Da-Cunha A."/>
            <person name="Jogler C."/>
            <person name="Lage O.M."/>
        </authorList>
    </citation>
    <scope>NUCLEOTIDE SEQUENCE [LARGE SCALE GENOMIC DNA]</scope>
    <source>
        <strain evidence="1 2">FF15</strain>
    </source>
</reference>
<evidence type="ECO:0000313" key="1">
    <source>
        <dbReference type="EMBL" id="MBA2117482.1"/>
    </source>
</evidence>
<organism evidence="1 2">
    <name type="scientific">Bremerella alba</name>
    <dbReference type="NCBI Taxonomy" id="980252"/>
    <lineage>
        <taxon>Bacteria</taxon>
        <taxon>Pseudomonadati</taxon>
        <taxon>Planctomycetota</taxon>
        <taxon>Planctomycetia</taxon>
        <taxon>Pirellulales</taxon>
        <taxon>Pirellulaceae</taxon>
        <taxon>Bremerella</taxon>
    </lineage>
</organism>
<dbReference type="AlphaFoldDB" id="A0A7V9A9I2"/>
<accession>A0A7V9A9I2</accession>
<dbReference type="Proteomes" id="UP000551616">
    <property type="component" value="Unassembled WGS sequence"/>
</dbReference>
<keyword evidence="2" id="KW-1185">Reference proteome</keyword>
<name>A0A7V9A9I2_9BACT</name>
<comment type="caution">
    <text evidence="1">The sequence shown here is derived from an EMBL/GenBank/DDBJ whole genome shotgun (WGS) entry which is preliminary data.</text>
</comment>
<gene>
    <name evidence="1" type="ORF">HOV93_46810</name>
</gene>
<evidence type="ECO:0000313" key="2">
    <source>
        <dbReference type="Proteomes" id="UP000551616"/>
    </source>
</evidence>
<proteinExistence type="predicted"/>
<sequence length="44" mass="5053">MRSKILARMLDYALKPNYDRPAAKREASLTVTHLDSLHKKPSTQ</sequence>
<protein>
    <submittedName>
        <fullName evidence="1">Uncharacterized protein</fullName>
    </submittedName>
</protein>
<dbReference type="EMBL" id="JABRWO010000015">
    <property type="protein sequence ID" value="MBA2117482.1"/>
    <property type="molecule type" value="Genomic_DNA"/>
</dbReference>